<feature type="transmembrane region" description="Helical" evidence="1">
    <location>
        <begin position="5"/>
        <end position="25"/>
    </location>
</feature>
<keyword evidence="1" id="KW-0472">Membrane</keyword>
<evidence type="ECO:0000256" key="1">
    <source>
        <dbReference type="SAM" id="Phobius"/>
    </source>
</evidence>
<evidence type="ECO:0000313" key="2">
    <source>
        <dbReference type="EMBL" id="MDQ7174754.1"/>
    </source>
</evidence>
<accession>A0ABD5ATV3</accession>
<organism evidence="2 3">
    <name type="scientific">Staphylococcus chromogenes</name>
    <name type="common">Staphylococcus hyicus subsp. chromogenes</name>
    <dbReference type="NCBI Taxonomy" id="46126"/>
    <lineage>
        <taxon>Bacteria</taxon>
        <taxon>Bacillati</taxon>
        <taxon>Bacillota</taxon>
        <taxon>Bacilli</taxon>
        <taxon>Bacillales</taxon>
        <taxon>Staphylococcaceae</taxon>
        <taxon>Staphylococcus</taxon>
    </lineage>
</organism>
<dbReference type="AlphaFoldDB" id="A0ABD5ATV3"/>
<keyword evidence="1" id="KW-0812">Transmembrane</keyword>
<keyword evidence="1" id="KW-1133">Transmembrane helix</keyword>
<sequence>MSFKVLIGVMIIFTLLSIVTVPWLYFQGEVLTPTLSLISLISAWMVFYITYRQQK</sequence>
<dbReference type="Proteomes" id="UP001240157">
    <property type="component" value="Unassembled WGS sequence"/>
</dbReference>
<dbReference type="EMBL" id="JAVGJF010000006">
    <property type="protein sequence ID" value="MDQ7174754.1"/>
    <property type="molecule type" value="Genomic_DNA"/>
</dbReference>
<reference evidence="2 3" key="1">
    <citation type="submission" date="2023-08" db="EMBL/GenBank/DDBJ databases">
        <title>Whole genome sequencing of Staphylococcus chromogenes NNSch 2386.</title>
        <authorList>
            <person name="Kropotov V.S."/>
            <person name="Boriskina E.V."/>
            <person name="Gordinskaya N.A."/>
            <person name="Shkurkina I.S."/>
            <person name="Kryazhev D.V."/>
            <person name="Alekseeva A.E."/>
            <person name="Makhova M.A."/>
        </authorList>
    </citation>
    <scope>NUCLEOTIDE SEQUENCE [LARGE SCALE GENOMIC DNA]</scope>
    <source>
        <strain evidence="2 3">NNSch 2386</strain>
    </source>
</reference>
<comment type="caution">
    <text evidence="2">The sequence shown here is derived from an EMBL/GenBank/DDBJ whole genome shotgun (WGS) entry which is preliminary data.</text>
</comment>
<proteinExistence type="predicted"/>
<feature type="transmembrane region" description="Helical" evidence="1">
    <location>
        <begin position="31"/>
        <end position="51"/>
    </location>
</feature>
<name>A0ABD5ATV3_STACR</name>
<evidence type="ECO:0000313" key="3">
    <source>
        <dbReference type="Proteomes" id="UP001240157"/>
    </source>
</evidence>
<protein>
    <recommendedName>
        <fullName evidence="4">Group-specific protein</fullName>
    </recommendedName>
</protein>
<evidence type="ECO:0008006" key="4">
    <source>
        <dbReference type="Google" id="ProtNLM"/>
    </source>
</evidence>
<gene>
    <name evidence="2" type="ORF">RCF65_01995</name>
</gene>
<dbReference type="GeneID" id="93656690"/>
<dbReference type="RefSeq" id="WP_157946084.1">
    <property type="nucleotide sequence ID" value="NZ_BMDK01000002.1"/>
</dbReference>